<gene>
    <name evidence="2" type="ORF">SASPL_116983</name>
</gene>
<feature type="compositionally biased region" description="Basic and acidic residues" evidence="1">
    <location>
        <begin position="52"/>
        <end position="68"/>
    </location>
</feature>
<organism evidence="2">
    <name type="scientific">Salvia splendens</name>
    <name type="common">Scarlet sage</name>
    <dbReference type="NCBI Taxonomy" id="180675"/>
    <lineage>
        <taxon>Eukaryota</taxon>
        <taxon>Viridiplantae</taxon>
        <taxon>Streptophyta</taxon>
        <taxon>Embryophyta</taxon>
        <taxon>Tracheophyta</taxon>
        <taxon>Spermatophyta</taxon>
        <taxon>Magnoliopsida</taxon>
        <taxon>eudicotyledons</taxon>
        <taxon>Gunneridae</taxon>
        <taxon>Pentapetalae</taxon>
        <taxon>asterids</taxon>
        <taxon>lamiids</taxon>
        <taxon>Lamiales</taxon>
        <taxon>Lamiaceae</taxon>
        <taxon>Nepetoideae</taxon>
        <taxon>Mentheae</taxon>
        <taxon>Salviinae</taxon>
        <taxon>Salvia</taxon>
        <taxon>Salvia subgen. Calosphace</taxon>
        <taxon>core Calosphace</taxon>
    </lineage>
</organism>
<feature type="region of interest" description="Disordered" evidence="1">
    <location>
        <begin position="1"/>
        <end position="27"/>
    </location>
</feature>
<evidence type="ECO:0000313" key="2">
    <source>
        <dbReference type="EMBL" id="KAG6420455.1"/>
    </source>
</evidence>
<accession>A0A8X8XYE4</accession>
<sequence>MGSCLSAGNHNKETDNRLSIEGEPPMSPRRILQVETVKEVLLETTVAPKPRAEKFKPMLQEWKTEVRKPPSIAGKDSGKNAECGKSLSTVAAIKRSAAVDDTVVDQRPSPRKRRANGEGRAAARRLAVPQPEKRGQVASMRPVRGEEVAPPRKEFNRKSPAAGEAETLENPFVSLECFIFL</sequence>
<reference evidence="2" key="1">
    <citation type="submission" date="2018-01" db="EMBL/GenBank/DDBJ databases">
        <authorList>
            <person name="Mao J.F."/>
        </authorList>
    </citation>
    <scope>NUCLEOTIDE SEQUENCE</scope>
    <source>
        <strain evidence="2">Huo1</strain>
        <tissue evidence="2">Leaf</tissue>
    </source>
</reference>
<feature type="compositionally biased region" description="Basic and acidic residues" evidence="1">
    <location>
        <begin position="143"/>
        <end position="157"/>
    </location>
</feature>
<dbReference type="AlphaFoldDB" id="A0A8X8XYE4"/>
<protein>
    <submittedName>
        <fullName evidence="2">Uncharacterized protein</fullName>
    </submittedName>
</protein>
<dbReference type="EMBL" id="PNBA02000006">
    <property type="protein sequence ID" value="KAG6420455.1"/>
    <property type="molecule type" value="Genomic_DNA"/>
</dbReference>
<evidence type="ECO:0000256" key="1">
    <source>
        <dbReference type="SAM" id="MobiDB-lite"/>
    </source>
</evidence>
<dbReference type="PANTHER" id="PTHR33871:SF1">
    <property type="entry name" value="OS05G0503100 PROTEIN"/>
    <property type="match status" value="1"/>
</dbReference>
<proteinExistence type="predicted"/>
<reference evidence="2" key="2">
    <citation type="submission" date="2020-08" db="EMBL/GenBank/DDBJ databases">
        <title>Plant Genome Project.</title>
        <authorList>
            <person name="Zhang R.-G."/>
        </authorList>
    </citation>
    <scope>NUCLEOTIDE SEQUENCE</scope>
    <source>
        <strain evidence="2">Huo1</strain>
        <tissue evidence="2">Leaf</tissue>
    </source>
</reference>
<feature type="region of interest" description="Disordered" evidence="1">
    <location>
        <begin position="52"/>
        <end position="82"/>
    </location>
</feature>
<comment type="caution">
    <text evidence="2">The sequence shown here is derived from an EMBL/GenBank/DDBJ whole genome shotgun (WGS) entry which is preliminary data.</text>
</comment>
<keyword evidence="3" id="KW-1185">Reference proteome</keyword>
<name>A0A8X8XYE4_SALSN</name>
<evidence type="ECO:0000313" key="3">
    <source>
        <dbReference type="Proteomes" id="UP000298416"/>
    </source>
</evidence>
<dbReference type="PANTHER" id="PTHR33871">
    <property type="entry name" value="OS05G0503100 PROTEIN-RELATED"/>
    <property type="match status" value="1"/>
</dbReference>
<feature type="compositionally biased region" description="Basic and acidic residues" evidence="1">
    <location>
        <begin position="10"/>
        <end position="20"/>
    </location>
</feature>
<feature type="region of interest" description="Disordered" evidence="1">
    <location>
        <begin position="100"/>
        <end position="166"/>
    </location>
</feature>
<dbReference type="Proteomes" id="UP000298416">
    <property type="component" value="Unassembled WGS sequence"/>
</dbReference>
<feature type="compositionally biased region" description="Low complexity" evidence="1">
    <location>
        <begin position="118"/>
        <end position="127"/>
    </location>
</feature>